<dbReference type="Gene3D" id="1.10.10.10">
    <property type="entry name" value="Winged helix-like DNA-binding domain superfamily/Winged helix DNA-binding domain"/>
    <property type="match status" value="1"/>
</dbReference>
<organism evidence="2 3">
    <name type="scientific">Glycomyces albidus</name>
    <dbReference type="NCBI Taxonomy" id="2656774"/>
    <lineage>
        <taxon>Bacteria</taxon>
        <taxon>Bacillati</taxon>
        <taxon>Actinomycetota</taxon>
        <taxon>Actinomycetes</taxon>
        <taxon>Glycomycetales</taxon>
        <taxon>Glycomycetaceae</taxon>
        <taxon>Glycomyces</taxon>
    </lineage>
</organism>
<dbReference type="SUPFAM" id="SSF46785">
    <property type="entry name" value="Winged helix' DNA-binding domain"/>
    <property type="match status" value="1"/>
</dbReference>
<dbReference type="RefSeq" id="WP_153027035.1">
    <property type="nucleotide sequence ID" value="NZ_WIAO01000031.1"/>
</dbReference>
<dbReference type="Pfam" id="PF00480">
    <property type="entry name" value="ROK"/>
    <property type="match status" value="1"/>
</dbReference>
<dbReference type="SUPFAM" id="SSF53067">
    <property type="entry name" value="Actin-like ATPase domain"/>
    <property type="match status" value="1"/>
</dbReference>
<name>A0A6L5GDY6_9ACTN</name>
<dbReference type="PANTHER" id="PTHR18964">
    <property type="entry name" value="ROK (REPRESSOR, ORF, KINASE) FAMILY"/>
    <property type="match status" value="1"/>
</dbReference>
<evidence type="ECO:0000313" key="3">
    <source>
        <dbReference type="Proteomes" id="UP000477750"/>
    </source>
</evidence>
<protein>
    <submittedName>
        <fullName evidence="2">ROK family protein</fullName>
    </submittedName>
</protein>
<keyword evidence="3" id="KW-1185">Reference proteome</keyword>
<dbReference type="EMBL" id="WIAO01000031">
    <property type="protein sequence ID" value="MQM27914.1"/>
    <property type="molecule type" value="Genomic_DNA"/>
</dbReference>
<proteinExistence type="inferred from homology"/>
<dbReference type="Proteomes" id="UP000477750">
    <property type="component" value="Unassembled WGS sequence"/>
</dbReference>
<reference evidence="2 3" key="1">
    <citation type="submission" date="2019-10" db="EMBL/GenBank/DDBJ databases">
        <title>Glycomyces albidus sp. nov., a novel actinomycete isolated from rhizosphere soil of wheat (Triticum aestivum L.).</title>
        <authorList>
            <person name="Qian L."/>
        </authorList>
    </citation>
    <scope>NUCLEOTIDE SEQUENCE [LARGE SCALE GENOMIC DNA]</scope>
    <source>
        <strain evidence="2 3">NEAU-7082</strain>
    </source>
</reference>
<evidence type="ECO:0000313" key="2">
    <source>
        <dbReference type="EMBL" id="MQM27914.1"/>
    </source>
</evidence>
<comment type="caution">
    <text evidence="2">The sequence shown here is derived from an EMBL/GenBank/DDBJ whole genome shotgun (WGS) entry which is preliminary data.</text>
</comment>
<dbReference type="InterPro" id="IPR036388">
    <property type="entry name" value="WH-like_DNA-bd_sf"/>
</dbReference>
<gene>
    <name evidence="2" type="ORF">GFD30_20410</name>
</gene>
<dbReference type="InterPro" id="IPR043129">
    <property type="entry name" value="ATPase_NBD"/>
</dbReference>
<evidence type="ECO:0000256" key="1">
    <source>
        <dbReference type="ARBA" id="ARBA00006479"/>
    </source>
</evidence>
<comment type="similarity">
    <text evidence="1">Belongs to the ROK (NagC/XylR) family.</text>
</comment>
<dbReference type="Gene3D" id="3.30.420.40">
    <property type="match status" value="2"/>
</dbReference>
<dbReference type="Pfam" id="PF13412">
    <property type="entry name" value="HTH_24"/>
    <property type="match status" value="1"/>
</dbReference>
<accession>A0A6L5GDY6</accession>
<dbReference type="PANTHER" id="PTHR18964:SF149">
    <property type="entry name" value="BIFUNCTIONAL UDP-N-ACETYLGLUCOSAMINE 2-EPIMERASE_N-ACETYLMANNOSAMINE KINASE"/>
    <property type="match status" value="1"/>
</dbReference>
<dbReference type="AlphaFoldDB" id="A0A6L5GDY6"/>
<dbReference type="InterPro" id="IPR036390">
    <property type="entry name" value="WH_DNA-bd_sf"/>
</dbReference>
<dbReference type="InterPro" id="IPR000600">
    <property type="entry name" value="ROK"/>
</dbReference>
<sequence>MSPHRTHGGTAAKILDLLRRDGPLSHFDLVARTGLAPGTISEAVRALLVDHLLAQGEAVPKAGPGRSRRLLRVAEDAWGAVGVHAGATATVIALLDFAGRRIAWSAVPGICGSDPDASLSRIAEHVESLLHSADLPRDRLLGAAFVAPGPHDLERGALLTADFGPAWSGYPVAGSLADAVGAPVRIEHEADAAALVELRSSCRPADGFAVVYMGTSIGCSVIADGEVYRGGGNAAAIGHVPLPGARTPCTCGRRGCVEAEAGPAAVVAQAEQNPALAERLELSGSTAAVLADFDRIARACRAGDRAAAAVLEASARNLGRAVAVVAELFGIDAIVLAGPAFKAAAPMYREHVAVALKSRARPSRAPDVRLSHQTDAAAIGGALRVLHATPVPTRPRDD</sequence>